<evidence type="ECO:0000256" key="5">
    <source>
        <dbReference type="ARBA" id="ARBA00040549"/>
    </source>
</evidence>
<keyword evidence="3" id="KW-0443">Lipid metabolism</keyword>
<dbReference type="GO" id="GO:0030717">
    <property type="term" value="P:oocyte karyosome formation"/>
    <property type="evidence" value="ECO:0007669"/>
    <property type="project" value="EnsemblMetazoa"/>
</dbReference>
<dbReference type="GO" id="GO:0016891">
    <property type="term" value="F:RNA endonuclease activity producing 5'-phosphomonoesters, hydrolytic mechanism"/>
    <property type="evidence" value="ECO:0007669"/>
    <property type="project" value="EnsemblMetazoa"/>
</dbReference>
<name>B4JR49_DROGR</name>
<dbReference type="InterPro" id="IPR025202">
    <property type="entry name" value="PLD-like_dom"/>
</dbReference>
<evidence type="ECO:0000256" key="6">
    <source>
        <dbReference type="ARBA" id="ARBA00043167"/>
    </source>
</evidence>
<dbReference type="PANTHER" id="PTHR43856">
    <property type="entry name" value="CARDIOLIPIN HYDROLASE"/>
    <property type="match status" value="1"/>
</dbReference>
<dbReference type="GO" id="GO:0043186">
    <property type="term" value="C:P granule"/>
    <property type="evidence" value="ECO:0007669"/>
    <property type="project" value="EnsemblMetazoa"/>
</dbReference>
<dbReference type="EMBL" id="CH916372">
    <property type="protein sequence ID" value="EDV99379.1"/>
    <property type="molecule type" value="Genomic_DNA"/>
</dbReference>
<dbReference type="InParanoid" id="B4JR49"/>
<dbReference type="InterPro" id="IPR051406">
    <property type="entry name" value="PLD_domain"/>
</dbReference>
<dbReference type="GO" id="GO:0016042">
    <property type="term" value="P:lipid catabolic process"/>
    <property type="evidence" value="ECO:0007669"/>
    <property type="project" value="UniProtKB-KW"/>
</dbReference>
<dbReference type="SUPFAM" id="SSF56024">
    <property type="entry name" value="Phospholipase D/nuclease"/>
    <property type="match status" value="1"/>
</dbReference>
<feature type="domain" description="Phospholipase D-like" evidence="7">
    <location>
        <begin position="50"/>
        <end position="193"/>
    </location>
</feature>
<evidence type="ECO:0000256" key="2">
    <source>
        <dbReference type="ARBA" id="ARBA00022963"/>
    </source>
</evidence>
<protein>
    <recommendedName>
        <fullName evidence="5">Mitochondrial cardiolipin hydrolase</fullName>
    </recommendedName>
    <alternativeName>
        <fullName evidence="6">Mitochondrial phospholipase</fullName>
    </alternativeName>
</protein>
<evidence type="ECO:0000259" key="7">
    <source>
        <dbReference type="Pfam" id="PF13091"/>
    </source>
</evidence>
<dbReference type="GO" id="GO:0032473">
    <property type="term" value="C:cytoplasmic side of mitochondrial outer membrane"/>
    <property type="evidence" value="ECO:0007669"/>
    <property type="project" value="EnsemblMetazoa"/>
</dbReference>
<accession>B4JR49</accession>
<reference evidence="8 9" key="1">
    <citation type="journal article" date="2007" name="Nature">
        <title>Evolution of genes and genomes on the Drosophila phylogeny.</title>
        <authorList>
            <consortium name="Drosophila 12 Genomes Consortium"/>
            <person name="Clark A.G."/>
            <person name="Eisen M.B."/>
            <person name="Smith D.R."/>
            <person name="Bergman C.M."/>
            <person name="Oliver B."/>
            <person name="Markow T.A."/>
            <person name="Kaufman T.C."/>
            <person name="Kellis M."/>
            <person name="Gelbart W."/>
            <person name="Iyer V.N."/>
            <person name="Pollard D.A."/>
            <person name="Sackton T.B."/>
            <person name="Larracuente A.M."/>
            <person name="Singh N.D."/>
            <person name="Abad J.P."/>
            <person name="Abt D.N."/>
            <person name="Adryan B."/>
            <person name="Aguade M."/>
            <person name="Akashi H."/>
            <person name="Anderson W.W."/>
            <person name="Aquadro C.F."/>
            <person name="Ardell D.H."/>
            <person name="Arguello R."/>
            <person name="Artieri C.G."/>
            <person name="Barbash D.A."/>
            <person name="Barker D."/>
            <person name="Barsanti P."/>
            <person name="Batterham P."/>
            <person name="Batzoglou S."/>
            <person name="Begun D."/>
            <person name="Bhutkar A."/>
            <person name="Blanco E."/>
            <person name="Bosak S.A."/>
            <person name="Bradley R.K."/>
            <person name="Brand A.D."/>
            <person name="Brent M.R."/>
            <person name="Brooks A.N."/>
            <person name="Brown R.H."/>
            <person name="Butlin R.K."/>
            <person name="Caggese C."/>
            <person name="Calvi B.R."/>
            <person name="Bernardo de Carvalho A."/>
            <person name="Caspi A."/>
            <person name="Castrezana S."/>
            <person name="Celniker S.E."/>
            <person name="Chang J.L."/>
            <person name="Chapple C."/>
            <person name="Chatterji S."/>
            <person name="Chinwalla A."/>
            <person name="Civetta A."/>
            <person name="Clifton S.W."/>
            <person name="Comeron J.M."/>
            <person name="Costello J.C."/>
            <person name="Coyne J.A."/>
            <person name="Daub J."/>
            <person name="David R.G."/>
            <person name="Delcher A.L."/>
            <person name="Delehaunty K."/>
            <person name="Do C.B."/>
            <person name="Ebling H."/>
            <person name="Edwards K."/>
            <person name="Eickbush T."/>
            <person name="Evans J.D."/>
            <person name="Filipski A."/>
            <person name="Findeiss S."/>
            <person name="Freyhult E."/>
            <person name="Fulton L."/>
            <person name="Fulton R."/>
            <person name="Garcia A.C."/>
            <person name="Gardiner A."/>
            <person name="Garfield D.A."/>
            <person name="Garvin B.E."/>
            <person name="Gibson G."/>
            <person name="Gilbert D."/>
            <person name="Gnerre S."/>
            <person name="Godfrey J."/>
            <person name="Good R."/>
            <person name="Gotea V."/>
            <person name="Gravely B."/>
            <person name="Greenberg A.J."/>
            <person name="Griffiths-Jones S."/>
            <person name="Gross S."/>
            <person name="Guigo R."/>
            <person name="Gustafson E.A."/>
            <person name="Haerty W."/>
            <person name="Hahn M.W."/>
            <person name="Halligan D.L."/>
            <person name="Halpern A.L."/>
            <person name="Halter G.M."/>
            <person name="Han M.V."/>
            <person name="Heger A."/>
            <person name="Hillier L."/>
            <person name="Hinrichs A.S."/>
            <person name="Holmes I."/>
            <person name="Hoskins R.A."/>
            <person name="Hubisz M.J."/>
            <person name="Hultmark D."/>
            <person name="Huntley M.A."/>
            <person name="Jaffe D.B."/>
            <person name="Jagadeeshan S."/>
            <person name="Jeck W.R."/>
            <person name="Johnson J."/>
            <person name="Jones C.D."/>
            <person name="Jordan W.C."/>
            <person name="Karpen G.H."/>
            <person name="Kataoka E."/>
            <person name="Keightley P.D."/>
            <person name="Kheradpour P."/>
            <person name="Kirkness E.F."/>
            <person name="Koerich L.B."/>
            <person name="Kristiansen K."/>
            <person name="Kudrna D."/>
            <person name="Kulathinal R.J."/>
            <person name="Kumar S."/>
            <person name="Kwok R."/>
            <person name="Lander E."/>
            <person name="Langley C.H."/>
            <person name="Lapoint R."/>
            <person name="Lazzaro B.P."/>
            <person name="Lee S.J."/>
            <person name="Levesque L."/>
            <person name="Li R."/>
            <person name="Lin C.F."/>
            <person name="Lin M.F."/>
            <person name="Lindblad-Toh K."/>
            <person name="Llopart A."/>
            <person name="Long M."/>
            <person name="Low L."/>
            <person name="Lozovsky E."/>
            <person name="Lu J."/>
            <person name="Luo M."/>
            <person name="Machado C.A."/>
            <person name="Makalowski W."/>
            <person name="Marzo M."/>
            <person name="Matsuda M."/>
            <person name="Matzkin L."/>
            <person name="McAllister B."/>
            <person name="McBride C.S."/>
            <person name="McKernan B."/>
            <person name="McKernan K."/>
            <person name="Mendez-Lago M."/>
            <person name="Minx P."/>
            <person name="Mollenhauer M.U."/>
            <person name="Montooth K."/>
            <person name="Mount S.M."/>
            <person name="Mu X."/>
            <person name="Myers E."/>
            <person name="Negre B."/>
            <person name="Newfeld S."/>
            <person name="Nielsen R."/>
            <person name="Noor M.A."/>
            <person name="O'Grady P."/>
            <person name="Pachter L."/>
            <person name="Papaceit M."/>
            <person name="Parisi M.J."/>
            <person name="Parisi M."/>
            <person name="Parts L."/>
            <person name="Pedersen J.S."/>
            <person name="Pesole G."/>
            <person name="Phillippy A.M."/>
            <person name="Ponting C.P."/>
            <person name="Pop M."/>
            <person name="Porcelli D."/>
            <person name="Powell J.R."/>
            <person name="Prohaska S."/>
            <person name="Pruitt K."/>
            <person name="Puig M."/>
            <person name="Quesneville H."/>
            <person name="Ram K.R."/>
            <person name="Rand D."/>
            <person name="Rasmussen M.D."/>
            <person name="Reed L.K."/>
            <person name="Reenan R."/>
            <person name="Reily A."/>
            <person name="Remington K.A."/>
            <person name="Rieger T.T."/>
            <person name="Ritchie M.G."/>
            <person name="Robin C."/>
            <person name="Rogers Y.H."/>
            <person name="Rohde C."/>
            <person name="Rozas J."/>
            <person name="Rubenfield M.J."/>
            <person name="Ruiz A."/>
            <person name="Russo S."/>
            <person name="Salzberg S.L."/>
            <person name="Sanchez-Gracia A."/>
            <person name="Saranga D.J."/>
            <person name="Sato H."/>
            <person name="Schaeffer S.W."/>
            <person name="Schatz M.C."/>
            <person name="Schlenke T."/>
            <person name="Schwartz R."/>
            <person name="Segarra C."/>
            <person name="Singh R.S."/>
            <person name="Sirot L."/>
            <person name="Sirota M."/>
            <person name="Sisneros N.B."/>
            <person name="Smith C.D."/>
            <person name="Smith T.F."/>
            <person name="Spieth J."/>
            <person name="Stage D.E."/>
            <person name="Stark A."/>
            <person name="Stephan W."/>
            <person name="Strausberg R.L."/>
            <person name="Strempel S."/>
            <person name="Sturgill D."/>
            <person name="Sutton G."/>
            <person name="Sutton G.G."/>
            <person name="Tao W."/>
            <person name="Teichmann S."/>
            <person name="Tobari Y.N."/>
            <person name="Tomimura Y."/>
            <person name="Tsolas J.M."/>
            <person name="Valente V.L."/>
            <person name="Venter E."/>
            <person name="Venter J.C."/>
            <person name="Vicario S."/>
            <person name="Vieira F.G."/>
            <person name="Vilella A.J."/>
            <person name="Villasante A."/>
            <person name="Walenz B."/>
            <person name="Wang J."/>
            <person name="Wasserman M."/>
            <person name="Watts T."/>
            <person name="Wilson D."/>
            <person name="Wilson R.K."/>
            <person name="Wing R.A."/>
            <person name="Wolfner M.F."/>
            <person name="Wong A."/>
            <person name="Wong G.K."/>
            <person name="Wu C.I."/>
            <person name="Wu G."/>
            <person name="Yamamoto D."/>
            <person name="Yang H.P."/>
            <person name="Yang S.P."/>
            <person name="Yorke J.A."/>
            <person name="Yoshida K."/>
            <person name="Zdobnov E."/>
            <person name="Zhang P."/>
            <person name="Zhang Y."/>
            <person name="Zimin A.V."/>
            <person name="Baldwin J."/>
            <person name="Abdouelleil A."/>
            <person name="Abdulkadir J."/>
            <person name="Abebe A."/>
            <person name="Abera B."/>
            <person name="Abreu J."/>
            <person name="Acer S.C."/>
            <person name="Aftuck L."/>
            <person name="Alexander A."/>
            <person name="An P."/>
            <person name="Anderson E."/>
            <person name="Anderson S."/>
            <person name="Arachi H."/>
            <person name="Azer M."/>
            <person name="Bachantsang P."/>
            <person name="Barry A."/>
            <person name="Bayul T."/>
            <person name="Berlin A."/>
            <person name="Bessette D."/>
            <person name="Bloom T."/>
            <person name="Blye J."/>
            <person name="Boguslavskiy L."/>
            <person name="Bonnet C."/>
            <person name="Boukhgalter B."/>
            <person name="Bourzgui I."/>
            <person name="Brown A."/>
            <person name="Cahill P."/>
            <person name="Channer S."/>
            <person name="Cheshatsang Y."/>
            <person name="Chuda L."/>
            <person name="Citroen M."/>
            <person name="Collymore A."/>
            <person name="Cooke P."/>
            <person name="Costello M."/>
            <person name="D'Aco K."/>
            <person name="Daza R."/>
            <person name="De Haan G."/>
            <person name="DeGray S."/>
            <person name="DeMaso C."/>
            <person name="Dhargay N."/>
            <person name="Dooley K."/>
            <person name="Dooley E."/>
            <person name="Doricent M."/>
            <person name="Dorje P."/>
            <person name="Dorjee K."/>
            <person name="Dupes A."/>
            <person name="Elong R."/>
            <person name="Falk J."/>
            <person name="Farina A."/>
            <person name="Faro S."/>
            <person name="Ferguson D."/>
            <person name="Fisher S."/>
            <person name="Foley C.D."/>
            <person name="Franke A."/>
            <person name="Friedrich D."/>
            <person name="Gadbois L."/>
            <person name="Gearin G."/>
            <person name="Gearin C.R."/>
            <person name="Giannoukos G."/>
            <person name="Goode T."/>
            <person name="Graham J."/>
            <person name="Grandbois E."/>
            <person name="Grewal S."/>
            <person name="Gyaltsen K."/>
            <person name="Hafez N."/>
            <person name="Hagos B."/>
            <person name="Hall J."/>
            <person name="Henson C."/>
            <person name="Hollinger A."/>
            <person name="Honan T."/>
            <person name="Huard M.D."/>
            <person name="Hughes L."/>
            <person name="Hurhula B."/>
            <person name="Husby M.E."/>
            <person name="Kamat A."/>
            <person name="Kanga B."/>
            <person name="Kashin S."/>
            <person name="Khazanovich D."/>
            <person name="Kisner P."/>
            <person name="Lance K."/>
            <person name="Lara M."/>
            <person name="Lee W."/>
            <person name="Lennon N."/>
            <person name="Letendre F."/>
            <person name="LeVine R."/>
            <person name="Lipovsky A."/>
            <person name="Liu X."/>
            <person name="Liu J."/>
            <person name="Liu S."/>
            <person name="Lokyitsang T."/>
            <person name="Lokyitsang Y."/>
            <person name="Lubonja R."/>
            <person name="Lui A."/>
            <person name="MacDonald P."/>
            <person name="Magnisalis V."/>
            <person name="Maru K."/>
            <person name="Matthews C."/>
            <person name="McCusker W."/>
            <person name="McDonough S."/>
            <person name="Mehta T."/>
            <person name="Meldrim J."/>
            <person name="Meneus L."/>
            <person name="Mihai O."/>
            <person name="Mihalev A."/>
            <person name="Mihova T."/>
            <person name="Mittelman R."/>
            <person name="Mlenga V."/>
            <person name="Montmayeur A."/>
            <person name="Mulrain L."/>
            <person name="Navidi A."/>
            <person name="Naylor J."/>
            <person name="Negash T."/>
            <person name="Nguyen T."/>
            <person name="Nguyen N."/>
            <person name="Nicol R."/>
            <person name="Norbu C."/>
            <person name="Norbu N."/>
            <person name="Novod N."/>
            <person name="O'Neill B."/>
            <person name="Osman S."/>
            <person name="Markiewicz E."/>
            <person name="Oyono O.L."/>
            <person name="Patti C."/>
            <person name="Phunkhang P."/>
            <person name="Pierre F."/>
            <person name="Priest M."/>
            <person name="Raghuraman S."/>
            <person name="Rege F."/>
            <person name="Reyes R."/>
            <person name="Rise C."/>
            <person name="Rogov P."/>
            <person name="Ross K."/>
            <person name="Ryan E."/>
            <person name="Settipalli S."/>
            <person name="Shea T."/>
            <person name="Sherpa N."/>
            <person name="Shi L."/>
            <person name="Shih D."/>
            <person name="Sparrow T."/>
            <person name="Spaulding J."/>
            <person name="Stalker J."/>
            <person name="Stange-Thomann N."/>
            <person name="Stavropoulos S."/>
            <person name="Stone C."/>
            <person name="Strader C."/>
            <person name="Tesfaye S."/>
            <person name="Thomson T."/>
            <person name="Thoulutsang Y."/>
            <person name="Thoulutsang D."/>
            <person name="Topham K."/>
            <person name="Topping I."/>
            <person name="Tsamla T."/>
            <person name="Vassiliev H."/>
            <person name="Vo A."/>
            <person name="Wangchuk T."/>
            <person name="Wangdi T."/>
            <person name="Weiand M."/>
            <person name="Wilkinson J."/>
            <person name="Wilson A."/>
            <person name="Yadav S."/>
            <person name="Young G."/>
            <person name="Yu Q."/>
            <person name="Zembek L."/>
            <person name="Zhong D."/>
            <person name="Zimmer A."/>
            <person name="Zwirko Z."/>
            <person name="Jaffe D.B."/>
            <person name="Alvarez P."/>
            <person name="Brockman W."/>
            <person name="Butler J."/>
            <person name="Chin C."/>
            <person name="Gnerre S."/>
            <person name="Grabherr M."/>
            <person name="Kleber M."/>
            <person name="Mauceli E."/>
            <person name="MacCallum I."/>
        </authorList>
    </citation>
    <scope>NUCLEOTIDE SEQUENCE [LARGE SCALE GENOMIC DNA]</scope>
    <source>
        <strain evidence="9">Tucson 15287-2541.00</strain>
    </source>
</reference>
<evidence type="ECO:0000313" key="8">
    <source>
        <dbReference type="EMBL" id="EDV99379.1"/>
    </source>
</evidence>
<keyword evidence="1" id="KW-0378">Hydrolase</keyword>
<dbReference type="FunCoup" id="B4JR49">
    <property type="interactions" value="132"/>
</dbReference>
<dbReference type="eggNOG" id="ENOG502RXG9">
    <property type="taxonomic scope" value="Eukaryota"/>
</dbReference>
<evidence type="ECO:0000256" key="4">
    <source>
        <dbReference type="ARBA" id="ARBA00038012"/>
    </source>
</evidence>
<proteinExistence type="inferred from homology"/>
<dbReference type="KEGG" id="dgr:6566707"/>
<dbReference type="PANTHER" id="PTHR43856:SF1">
    <property type="entry name" value="MITOCHONDRIAL CARDIOLIPIN HYDROLASE"/>
    <property type="match status" value="1"/>
</dbReference>
<dbReference type="STRING" id="7222.B4JR49"/>
<dbReference type="OMA" id="IDIAIYT"/>
<dbReference type="PhylomeDB" id="B4JR49"/>
<organism evidence="9">
    <name type="scientific">Drosophila grimshawi</name>
    <name type="common">Hawaiian fruit fly</name>
    <name type="synonym">Idiomyia grimshawi</name>
    <dbReference type="NCBI Taxonomy" id="7222"/>
    <lineage>
        <taxon>Eukaryota</taxon>
        <taxon>Metazoa</taxon>
        <taxon>Ecdysozoa</taxon>
        <taxon>Arthropoda</taxon>
        <taxon>Hexapoda</taxon>
        <taxon>Insecta</taxon>
        <taxon>Pterygota</taxon>
        <taxon>Neoptera</taxon>
        <taxon>Endopterygota</taxon>
        <taxon>Diptera</taxon>
        <taxon>Brachycera</taxon>
        <taxon>Muscomorpha</taxon>
        <taxon>Ephydroidea</taxon>
        <taxon>Drosophilidae</taxon>
        <taxon>Drosophila</taxon>
        <taxon>Hawaiian Drosophila</taxon>
    </lineage>
</organism>
<gene>
    <name evidence="8" type="primary">Dgri\GH13819</name>
    <name evidence="8" type="ORF">Dgri_GH13819</name>
</gene>
<dbReference type="HOGENOM" id="CLU_080814_0_1_1"/>
<dbReference type="GO" id="GO:0035755">
    <property type="term" value="F:cardiolipin hydrolase activity"/>
    <property type="evidence" value="ECO:0007669"/>
    <property type="project" value="EnsemblMetazoa"/>
</dbReference>
<dbReference type="GO" id="GO:0140990">
    <property type="term" value="P:primary piRNA processing"/>
    <property type="evidence" value="ECO:0007669"/>
    <property type="project" value="EnsemblMetazoa"/>
</dbReference>
<dbReference type="Pfam" id="PF13091">
    <property type="entry name" value="PLDc_2"/>
    <property type="match status" value="1"/>
</dbReference>
<dbReference type="AlphaFoldDB" id="B4JR49"/>
<evidence type="ECO:0000256" key="1">
    <source>
        <dbReference type="ARBA" id="ARBA00022801"/>
    </source>
</evidence>
<dbReference type="Proteomes" id="UP000001070">
    <property type="component" value="Unassembled WGS sequence"/>
</dbReference>
<dbReference type="OrthoDB" id="5205528at2759"/>
<dbReference type="SMR" id="B4JR49"/>
<keyword evidence="2" id="KW-0442">Lipid degradation</keyword>
<dbReference type="GO" id="GO:0042802">
    <property type="term" value="F:identical protein binding"/>
    <property type="evidence" value="ECO:0007669"/>
    <property type="project" value="EnsemblMetazoa"/>
</dbReference>
<evidence type="ECO:0000313" key="9">
    <source>
        <dbReference type="Proteomes" id="UP000001070"/>
    </source>
</evidence>
<dbReference type="Gene3D" id="3.30.870.10">
    <property type="entry name" value="Endonuclease Chain A"/>
    <property type="match status" value="1"/>
</dbReference>
<sequence>MENYRLRNQINQINVLILNESSELCKSSHLQDASFKCQNDYCSKRQLQSIVDEIDRAQYSIDIAMYIFTLHDLMESIDRALIRGVLVRLISDHEMNCSSGARISQLSKLGIEIRAPDTTAMMHHKFMVIDNSTRVKEILRTRDGKRKSTYRSVLVFGSINWTMQGFSGNWENCVITSDSYLGSKFQMEFERMWKAFEDSLSNVKLTA</sequence>
<comment type="similarity">
    <text evidence="4">Belongs to the phospholipase D family. MitoPLD/Zucchini subfamily.</text>
</comment>
<evidence type="ECO:0000256" key="3">
    <source>
        <dbReference type="ARBA" id="ARBA00023098"/>
    </source>
</evidence>
<keyword evidence="9" id="KW-1185">Reference proteome</keyword>